<evidence type="ECO:0000313" key="1">
    <source>
        <dbReference type="EMBL" id="ABC33586.1"/>
    </source>
</evidence>
<accession>Q2S6Y8</accession>
<evidence type="ECO:0000313" key="2">
    <source>
        <dbReference type="Proteomes" id="UP000000238"/>
    </source>
</evidence>
<proteinExistence type="predicted"/>
<protein>
    <submittedName>
        <fullName evidence="1">Uncharacterized protein</fullName>
    </submittedName>
</protein>
<name>Q2S6Y8_HAHCH</name>
<keyword evidence="2" id="KW-1185">Reference proteome</keyword>
<sequence>MYELDGVDCTNGKFLYHYRAHSDCDDGLGAEVTKY</sequence>
<organism evidence="1 2">
    <name type="scientific">Hahella chejuensis (strain KCTC 2396)</name>
    <dbReference type="NCBI Taxonomy" id="349521"/>
    <lineage>
        <taxon>Bacteria</taxon>
        <taxon>Pseudomonadati</taxon>
        <taxon>Pseudomonadota</taxon>
        <taxon>Gammaproteobacteria</taxon>
        <taxon>Oceanospirillales</taxon>
        <taxon>Hahellaceae</taxon>
        <taxon>Hahella</taxon>
    </lineage>
</organism>
<dbReference type="EMBL" id="CP000155">
    <property type="protein sequence ID" value="ABC33586.1"/>
    <property type="molecule type" value="Genomic_DNA"/>
</dbReference>
<dbReference type="HOGENOM" id="CLU_3365275_0_0_6"/>
<reference evidence="1 2" key="1">
    <citation type="journal article" date="2005" name="Nucleic Acids Res.">
        <title>Genomic blueprint of Hahella chejuensis, a marine microbe producing an algicidal agent.</title>
        <authorList>
            <person name="Jeong H."/>
            <person name="Yim J.H."/>
            <person name="Lee C."/>
            <person name="Choi S.-H."/>
            <person name="Park Y.K."/>
            <person name="Yoon S.H."/>
            <person name="Hur C.-G."/>
            <person name="Kang H.-Y."/>
            <person name="Kim D."/>
            <person name="Lee H.H."/>
            <person name="Park K.H."/>
            <person name="Park S.-H."/>
            <person name="Park H.-S."/>
            <person name="Lee H.K."/>
            <person name="Oh T.K."/>
            <person name="Kim J.F."/>
        </authorList>
    </citation>
    <scope>NUCLEOTIDE SEQUENCE [LARGE SCALE GENOMIC DNA]</scope>
    <source>
        <strain evidence="1 2">KCTC 2396</strain>
    </source>
</reference>
<dbReference type="KEGG" id="hch:HCH_06971"/>
<dbReference type="Proteomes" id="UP000000238">
    <property type="component" value="Chromosome"/>
</dbReference>
<dbReference type="AlphaFoldDB" id="Q2S6Y8"/>
<gene>
    <name evidence="1" type="ordered locus">HCH_06971</name>
</gene>
<dbReference type="STRING" id="349521.HCH_06971"/>